<evidence type="ECO:0000313" key="3">
    <source>
        <dbReference type="Proteomes" id="UP000308730"/>
    </source>
</evidence>
<proteinExistence type="predicted"/>
<dbReference type="InterPro" id="IPR036047">
    <property type="entry name" value="F-box-like_dom_sf"/>
</dbReference>
<accession>A0A4S4MQU2</accession>
<keyword evidence="3" id="KW-1185">Reference proteome</keyword>
<dbReference type="EMBL" id="SGPM01000184">
    <property type="protein sequence ID" value="THH28359.1"/>
    <property type="molecule type" value="Genomic_DNA"/>
</dbReference>
<name>A0A4S4MQU2_9APHY</name>
<evidence type="ECO:0000256" key="1">
    <source>
        <dbReference type="SAM" id="MobiDB-lite"/>
    </source>
</evidence>
<dbReference type="Proteomes" id="UP000308730">
    <property type="component" value="Unassembled WGS sequence"/>
</dbReference>
<comment type="caution">
    <text evidence="2">The sequence shown here is derived from an EMBL/GenBank/DDBJ whole genome shotgun (WGS) entry which is preliminary data.</text>
</comment>
<evidence type="ECO:0008006" key="4">
    <source>
        <dbReference type="Google" id="ProtNLM"/>
    </source>
</evidence>
<dbReference type="SUPFAM" id="SSF81383">
    <property type="entry name" value="F-box domain"/>
    <property type="match status" value="1"/>
</dbReference>
<organism evidence="2 3">
    <name type="scientific">Antrodiella citrinella</name>
    <dbReference type="NCBI Taxonomy" id="2447956"/>
    <lineage>
        <taxon>Eukaryota</taxon>
        <taxon>Fungi</taxon>
        <taxon>Dikarya</taxon>
        <taxon>Basidiomycota</taxon>
        <taxon>Agaricomycotina</taxon>
        <taxon>Agaricomycetes</taxon>
        <taxon>Polyporales</taxon>
        <taxon>Steccherinaceae</taxon>
        <taxon>Antrodiella</taxon>
    </lineage>
</organism>
<sequence length="667" mass="75576">MSKYKVEKVVCKLSKEEVLPRCFLNWIPLEILAEVLLNTASPRDAVALARCSKFFCATLVNNPSTSYIWKSLRQKRSIPPPMPNWTESSYAAFLFDEGPCEVCKKKFNGFLYSFSLRLRLCGTNQMPSDNDCRRIWRKEHSIELNWTTVQPRYTPLLSWLPVLESAVSDVTVGRRIVRKIDWEQLVDAFNKAAMEGTLAAFLARGTRIAKRTEHIVKYSDQLVSWKQKQEAQAKTTKESNDEIAKNIAKSEGWQYWDMKMSVSFSTLRRCKNLSVELLTHADINVIRASLEEEIINVGEAHDRRRKESEYHDGRVAVEKRYNDLRIGGSILPPLEDFRKLHTMQLVVEQPSAVKILTSHQLDKPLEEELNIWVRDARNALGKVLGYPDWKTPSTSRVHVVDRVNTRFLCLSHICPKLRKDQRKKAMWSADNFVADTHAIVAINQVLAAAKIDPVRLKAAEELHELHDRIVCHTCPVPLVMNSDVMVRHSRRHDVAIFNVVSREAADLILQGAPFKSQWAERLRKGLGDCKRLRTQHVFSCRHCAVPKAAQKEADTNPSASVEATEVADVHDEVVRIMPPPAATDEAVELAVAPEGPTRPTLLDPSNPGPSESAVLGDQPSKALLRQKRRKTAKANAVYDFNGIRSHVKAKHGIAWIGDEDFYQVPAS</sequence>
<reference evidence="2 3" key="1">
    <citation type="submission" date="2019-02" db="EMBL/GenBank/DDBJ databases">
        <title>Genome sequencing of the rare red list fungi Antrodiella citrinella (Flaviporus citrinellus).</title>
        <authorList>
            <person name="Buettner E."/>
            <person name="Kellner H."/>
        </authorList>
    </citation>
    <scope>NUCLEOTIDE SEQUENCE [LARGE SCALE GENOMIC DNA]</scope>
    <source>
        <strain evidence="2 3">DSM 108506</strain>
    </source>
</reference>
<protein>
    <recommendedName>
        <fullName evidence="4">F-box domain-containing protein</fullName>
    </recommendedName>
</protein>
<feature type="region of interest" description="Disordered" evidence="1">
    <location>
        <begin position="595"/>
        <end position="620"/>
    </location>
</feature>
<dbReference type="OrthoDB" id="3220023at2759"/>
<dbReference type="AlphaFoldDB" id="A0A4S4MQU2"/>
<evidence type="ECO:0000313" key="2">
    <source>
        <dbReference type="EMBL" id="THH28359.1"/>
    </source>
</evidence>
<gene>
    <name evidence="2" type="ORF">EUX98_g5829</name>
</gene>